<sequence length="165" mass="18257">MESSTVYFSDRFFSAGLTDIFDEHNNKVGELDLLSMFSAGIHVLDERGRVTCSGKFRFFSNAWIVQNGNGDEIGVLKAKLAFFKKHYAYSGRYGELRIEAPAFSRSYTVTSARGELVAEFAKTDGLFSPGAFALTNYSPIPVNELILVVMGVHAIQKRHNQSAAT</sequence>
<protein>
    <recommendedName>
        <fullName evidence="3">LURP-one-related family protein</fullName>
    </recommendedName>
</protein>
<comment type="caution">
    <text evidence="1">The sequence shown here is derived from an EMBL/GenBank/DDBJ whole genome shotgun (WGS) entry which is preliminary data.</text>
</comment>
<name>A0A4R5KHT3_9BACL</name>
<evidence type="ECO:0008006" key="3">
    <source>
        <dbReference type="Google" id="ProtNLM"/>
    </source>
</evidence>
<organism evidence="1 2">
    <name type="scientific">Paenibacillus piri</name>
    <dbReference type="NCBI Taxonomy" id="2547395"/>
    <lineage>
        <taxon>Bacteria</taxon>
        <taxon>Bacillati</taxon>
        <taxon>Bacillota</taxon>
        <taxon>Bacilli</taxon>
        <taxon>Bacillales</taxon>
        <taxon>Paenibacillaceae</taxon>
        <taxon>Paenibacillus</taxon>
    </lineage>
</organism>
<dbReference type="EMBL" id="SMRT01000015">
    <property type="protein sequence ID" value="TDF93770.1"/>
    <property type="molecule type" value="Genomic_DNA"/>
</dbReference>
<gene>
    <name evidence="1" type="ORF">E1757_25595</name>
</gene>
<dbReference type="RefSeq" id="WP_133233535.1">
    <property type="nucleotide sequence ID" value="NZ_SMRT01000015.1"/>
</dbReference>
<accession>A0A4R5KHT3</accession>
<evidence type="ECO:0000313" key="1">
    <source>
        <dbReference type="EMBL" id="TDF93770.1"/>
    </source>
</evidence>
<proteinExistence type="predicted"/>
<keyword evidence="2" id="KW-1185">Reference proteome</keyword>
<reference evidence="1 2" key="1">
    <citation type="submission" date="2019-03" db="EMBL/GenBank/DDBJ databases">
        <title>This is whole genome sequence of Paenibacillus sp MS74 strain.</title>
        <authorList>
            <person name="Trinh H.N."/>
        </authorList>
    </citation>
    <scope>NUCLEOTIDE SEQUENCE [LARGE SCALE GENOMIC DNA]</scope>
    <source>
        <strain evidence="1 2">MS74</strain>
    </source>
</reference>
<dbReference type="Proteomes" id="UP000295636">
    <property type="component" value="Unassembled WGS sequence"/>
</dbReference>
<evidence type="ECO:0000313" key="2">
    <source>
        <dbReference type="Proteomes" id="UP000295636"/>
    </source>
</evidence>
<dbReference type="AlphaFoldDB" id="A0A4R5KHT3"/>
<dbReference type="OrthoDB" id="2692055at2"/>